<dbReference type="Proteomes" id="UP001152795">
    <property type="component" value="Unassembled WGS sequence"/>
</dbReference>
<accession>A0A6S7HMX2</accession>
<feature type="non-terminal residue" evidence="1">
    <location>
        <position position="223"/>
    </location>
</feature>
<evidence type="ECO:0000313" key="1">
    <source>
        <dbReference type="EMBL" id="CAB4007345.1"/>
    </source>
</evidence>
<organism evidence="1 2">
    <name type="scientific">Paramuricea clavata</name>
    <name type="common">Red gorgonian</name>
    <name type="synonym">Violescent sea-whip</name>
    <dbReference type="NCBI Taxonomy" id="317549"/>
    <lineage>
        <taxon>Eukaryota</taxon>
        <taxon>Metazoa</taxon>
        <taxon>Cnidaria</taxon>
        <taxon>Anthozoa</taxon>
        <taxon>Octocorallia</taxon>
        <taxon>Malacalcyonacea</taxon>
        <taxon>Plexauridae</taxon>
        <taxon>Paramuricea</taxon>
    </lineage>
</organism>
<dbReference type="PANTHER" id="PTHR46585:SF1">
    <property type="entry name" value="CHROMO DOMAIN-CONTAINING PROTEIN"/>
    <property type="match status" value="1"/>
</dbReference>
<protein>
    <submittedName>
        <fullName evidence="1">Uncharacterized protein</fullName>
    </submittedName>
</protein>
<dbReference type="PANTHER" id="PTHR46585">
    <property type="entry name" value="INTEGRASE CORE DOMAIN CONTAINING PROTEIN"/>
    <property type="match status" value="1"/>
</dbReference>
<dbReference type="OrthoDB" id="6343797at2759"/>
<comment type="caution">
    <text evidence="1">The sequence shown here is derived from an EMBL/GenBank/DDBJ whole genome shotgun (WGS) entry which is preliminary data.</text>
</comment>
<dbReference type="AlphaFoldDB" id="A0A6S7HMX2"/>
<dbReference type="EMBL" id="CACRXK020005771">
    <property type="protein sequence ID" value="CAB4007345.1"/>
    <property type="molecule type" value="Genomic_DNA"/>
</dbReference>
<keyword evidence="2" id="KW-1185">Reference proteome</keyword>
<evidence type="ECO:0000313" key="2">
    <source>
        <dbReference type="Proteomes" id="UP001152795"/>
    </source>
</evidence>
<reference evidence="1" key="1">
    <citation type="submission" date="2020-04" db="EMBL/GenBank/DDBJ databases">
        <authorList>
            <person name="Alioto T."/>
            <person name="Alioto T."/>
            <person name="Gomez Garrido J."/>
        </authorList>
    </citation>
    <scope>NUCLEOTIDE SEQUENCE</scope>
    <source>
        <strain evidence="1">A484AB</strain>
    </source>
</reference>
<sequence length="223" mass="26166">MTKAEDLLSEEFKKRFGKYPEVAQFDEGNEFYNVGVKNLLQKHDVRYFSTNSDRKAAILIKKFNRTLKTTMWKVDDAVRITKYKSIFKSHDGQPIGKFYEKELSVVDKKDDVYREEKILRRRKERENDILHSQRIRPAVEEQLEQQYLDAPQELVDDVLANINERMDDELPNQSEAISNSVVITENELRGILKAKENSGQTSSINLLPIQRIRKKKKKKSPHP</sequence>
<name>A0A6S7HMX2_PARCT</name>
<proteinExistence type="predicted"/>
<gene>
    <name evidence="1" type="ORF">PACLA_8A031396</name>
</gene>